<dbReference type="Pfam" id="PF09837">
    <property type="entry name" value="DUF2064"/>
    <property type="match status" value="1"/>
</dbReference>
<protein>
    <submittedName>
        <fullName evidence="1">DUF2064 domain-containing protein</fullName>
    </submittedName>
</protein>
<accession>A0AAE3MJ72</accession>
<evidence type="ECO:0000313" key="1">
    <source>
        <dbReference type="EMBL" id="MCX2718563.1"/>
    </source>
</evidence>
<dbReference type="InterPro" id="IPR029044">
    <property type="entry name" value="Nucleotide-diphossugar_trans"/>
</dbReference>
<dbReference type="Proteomes" id="UP001207116">
    <property type="component" value="Unassembled WGS sequence"/>
</dbReference>
<dbReference type="EMBL" id="JAPFQP010000001">
    <property type="protein sequence ID" value="MCX2718563.1"/>
    <property type="molecule type" value="Genomic_DNA"/>
</dbReference>
<dbReference type="InterPro" id="IPR018641">
    <property type="entry name" value="Trfase_1_rSAM/seldom-assoc"/>
</dbReference>
<organism evidence="1 2">
    <name type="scientific">Lentiprolixibacter aurantiacus</name>
    <dbReference type="NCBI Taxonomy" id="2993939"/>
    <lineage>
        <taxon>Bacteria</taxon>
        <taxon>Pseudomonadati</taxon>
        <taxon>Bacteroidota</taxon>
        <taxon>Flavobacteriia</taxon>
        <taxon>Flavobacteriales</taxon>
        <taxon>Flavobacteriaceae</taxon>
        <taxon>Lentiprolixibacter</taxon>
    </lineage>
</organism>
<dbReference type="AlphaFoldDB" id="A0AAE3MJ72"/>
<dbReference type="PANTHER" id="PTHR36529:SF1">
    <property type="entry name" value="GLYCOSYLTRANSFERASE"/>
    <property type="match status" value="1"/>
</dbReference>
<dbReference type="SUPFAM" id="SSF53448">
    <property type="entry name" value="Nucleotide-diphospho-sugar transferases"/>
    <property type="match status" value="1"/>
</dbReference>
<proteinExistence type="predicted"/>
<gene>
    <name evidence="1" type="ORF">OO016_03015</name>
</gene>
<keyword evidence="2" id="KW-1185">Reference proteome</keyword>
<comment type="caution">
    <text evidence="1">The sequence shown here is derived from an EMBL/GenBank/DDBJ whole genome shotgun (WGS) entry which is preliminary data.</text>
</comment>
<name>A0AAE3MJ72_9FLAO</name>
<dbReference type="RefSeq" id="WP_266010722.1">
    <property type="nucleotide sequence ID" value="NZ_JAPFQP010000001.1"/>
</dbReference>
<dbReference type="Gene3D" id="3.90.550.10">
    <property type="entry name" value="Spore Coat Polysaccharide Biosynthesis Protein SpsA, Chain A"/>
    <property type="match status" value="1"/>
</dbReference>
<sequence length="230" mass="25578">MGAKHQKRIALLIFALSPEAELQQKGLTGETGLYTLLNQHTLKLANALGTPYFHFTEKEQQGGSFGERYTNAIKEIFSRGFDGIITIGNDTPGLSSRHLQTAFKNLLAGNSVIGPSADGGFYLLAIPRSSFSEEAFLSVSWKTSRVFRQMQHCLQEKNSRLWVLNTLGDLDSRSDIAIVLDKFIKIPSGIRRALMKVRLNGFSAKDAFIFFYSFHPHTRILNRGSPVLAA</sequence>
<dbReference type="PANTHER" id="PTHR36529">
    <property type="entry name" value="SLL1095 PROTEIN"/>
    <property type="match status" value="1"/>
</dbReference>
<reference evidence="1" key="1">
    <citation type="submission" date="2022-11" db="EMBL/GenBank/DDBJ databases">
        <title>The characterization of three novel Bacteroidetes species and genomic analysis of their roles in tidal elemental geochemical cycles.</title>
        <authorList>
            <person name="Ma K.-J."/>
        </authorList>
    </citation>
    <scope>NUCLEOTIDE SEQUENCE</scope>
    <source>
        <strain evidence="1">M415</strain>
    </source>
</reference>
<evidence type="ECO:0000313" key="2">
    <source>
        <dbReference type="Proteomes" id="UP001207116"/>
    </source>
</evidence>